<sequence>MSGPSKSRFRPDTMTNTVIMNSSASVSRRTPTWFPTLDYARTSKNRPQADLSSLWRNKGSKIVFAGFPSSPPFSTSITDGAATYSPSQTSGLRSAPSASVKLFTVTPPAFIYLSRGCWPRTELLHWLFPPSAPSDLREIEVVGAIRYDPRGRELA</sequence>
<organism evidence="1 2">
    <name type="scientific">Artomyces pyxidatus</name>
    <dbReference type="NCBI Taxonomy" id="48021"/>
    <lineage>
        <taxon>Eukaryota</taxon>
        <taxon>Fungi</taxon>
        <taxon>Dikarya</taxon>
        <taxon>Basidiomycota</taxon>
        <taxon>Agaricomycotina</taxon>
        <taxon>Agaricomycetes</taxon>
        <taxon>Russulales</taxon>
        <taxon>Auriscalpiaceae</taxon>
        <taxon>Artomyces</taxon>
    </lineage>
</organism>
<name>A0ACB8SS78_9AGAM</name>
<comment type="caution">
    <text evidence="1">The sequence shown here is derived from an EMBL/GenBank/DDBJ whole genome shotgun (WGS) entry which is preliminary data.</text>
</comment>
<dbReference type="EMBL" id="MU277232">
    <property type="protein sequence ID" value="KAI0058800.1"/>
    <property type="molecule type" value="Genomic_DNA"/>
</dbReference>
<proteinExistence type="predicted"/>
<keyword evidence="2" id="KW-1185">Reference proteome</keyword>
<protein>
    <submittedName>
        <fullName evidence="1">Uncharacterized protein</fullName>
    </submittedName>
</protein>
<evidence type="ECO:0000313" key="1">
    <source>
        <dbReference type="EMBL" id="KAI0058800.1"/>
    </source>
</evidence>
<accession>A0ACB8SS78</accession>
<reference evidence="1" key="2">
    <citation type="journal article" date="2022" name="New Phytol.">
        <title>Evolutionary transition to the ectomycorrhizal habit in the genomes of a hyperdiverse lineage of mushroom-forming fungi.</title>
        <authorList>
            <person name="Looney B."/>
            <person name="Miyauchi S."/>
            <person name="Morin E."/>
            <person name="Drula E."/>
            <person name="Courty P.E."/>
            <person name="Kohler A."/>
            <person name="Kuo A."/>
            <person name="LaButti K."/>
            <person name="Pangilinan J."/>
            <person name="Lipzen A."/>
            <person name="Riley R."/>
            <person name="Andreopoulos W."/>
            <person name="He G."/>
            <person name="Johnson J."/>
            <person name="Nolan M."/>
            <person name="Tritt A."/>
            <person name="Barry K.W."/>
            <person name="Grigoriev I.V."/>
            <person name="Nagy L.G."/>
            <person name="Hibbett D."/>
            <person name="Henrissat B."/>
            <person name="Matheny P.B."/>
            <person name="Labbe J."/>
            <person name="Martin F.M."/>
        </authorList>
    </citation>
    <scope>NUCLEOTIDE SEQUENCE</scope>
    <source>
        <strain evidence="1">HHB10654</strain>
    </source>
</reference>
<dbReference type="Proteomes" id="UP000814140">
    <property type="component" value="Unassembled WGS sequence"/>
</dbReference>
<reference evidence="1" key="1">
    <citation type="submission" date="2021-03" db="EMBL/GenBank/DDBJ databases">
        <authorList>
            <consortium name="DOE Joint Genome Institute"/>
            <person name="Ahrendt S."/>
            <person name="Looney B.P."/>
            <person name="Miyauchi S."/>
            <person name="Morin E."/>
            <person name="Drula E."/>
            <person name="Courty P.E."/>
            <person name="Chicoki N."/>
            <person name="Fauchery L."/>
            <person name="Kohler A."/>
            <person name="Kuo A."/>
            <person name="Labutti K."/>
            <person name="Pangilinan J."/>
            <person name="Lipzen A."/>
            <person name="Riley R."/>
            <person name="Andreopoulos W."/>
            <person name="He G."/>
            <person name="Johnson J."/>
            <person name="Barry K.W."/>
            <person name="Grigoriev I.V."/>
            <person name="Nagy L."/>
            <person name="Hibbett D."/>
            <person name="Henrissat B."/>
            <person name="Matheny P.B."/>
            <person name="Labbe J."/>
            <person name="Martin F."/>
        </authorList>
    </citation>
    <scope>NUCLEOTIDE SEQUENCE</scope>
    <source>
        <strain evidence="1">HHB10654</strain>
    </source>
</reference>
<evidence type="ECO:0000313" key="2">
    <source>
        <dbReference type="Proteomes" id="UP000814140"/>
    </source>
</evidence>
<gene>
    <name evidence="1" type="ORF">BV25DRAFT_1829808</name>
</gene>